<evidence type="ECO:0000313" key="1">
    <source>
        <dbReference type="EMBL" id="AJQ97010.1"/>
    </source>
</evidence>
<evidence type="ECO:0000313" key="2">
    <source>
        <dbReference type="Proteomes" id="UP000032266"/>
    </source>
</evidence>
<reference evidence="1 2" key="1">
    <citation type="submission" date="2014-01" db="EMBL/GenBank/DDBJ databases">
        <title>Full genme sequencing of cellulolytic bacterium Gynuella sunshinyii YC6258T gen. nov., sp. nov.</title>
        <authorList>
            <person name="Khan H."/>
            <person name="Chung E.J."/>
            <person name="Chung Y.R."/>
        </authorList>
    </citation>
    <scope>NUCLEOTIDE SEQUENCE [LARGE SCALE GENOMIC DNA]</scope>
    <source>
        <strain evidence="1 2">YC6258</strain>
    </source>
</reference>
<dbReference type="Proteomes" id="UP000032266">
    <property type="component" value="Chromosome"/>
</dbReference>
<protein>
    <submittedName>
        <fullName evidence="1">Uncharacterized protein</fullName>
    </submittedName>
</protein>
<accession>A0A0C5VCE1</accession>
<keyword evidence="2" id="KW-1185">Reference proteome</keyword>
<dbReference type="AlphaFoldDB" id="A0A0C5VCE1"/>
<dbReference type="EMBL" id="CP007142">
    <property type="protein sequence ID" value="AJQ97010.1"/>
    <property type="molecule type" value="Genomic_DNA"/>
</dbReference>
<sequence>MKHGTPISRRGNFISAMTALSIGKKFEAWHDCMKMLQEFVL</sequence>
<dbReference type="HOGENOM" id="CLU_3270804_0_0_6"/>
<dbReference type="KEGG" id="gsn:YC6258_04978"/>
<organism evidence="1 2">
    <name type="scientific">Gynuella sunshinyii YC6258</name>
    <dbReference type="NCBI Taxonomy" id="1445510"/>
    <lineage>
        <taxon>Bacteria</taxon>
        <taxon>Pseudomonadati</taxon>
        <taxon>Pseudomonadota</taxon>
        <taxon>Gammaproteobacteria</taxon>
        <taxon>Oceanospirillales</taxon>
        <taxon>Saccharospirillaceae</taxon>
        <taxon>Gynuella</taxon>
    </lineage>
</organism>
<gene>
    <name evidence="1" type="ORF">YC6258_04978</name>
</gene>
<proteinExistence type="predicted"/>
<name>A0A0C5VCE1_9GAMM</name>